<name>M6D0Z6_9LEPT</name>
<comment type="caution">
    <text evidence="1">The sequence shown here is derived from an EMBL/GenBank/DDBJ whole genome shotgun (WGS) entry which is preliminary data.</text>
</comment>
<reference evidence="1 2" key="1">
    <citation type="submission" date="2013-01" db="EMBL/GenBank/DDBJ databases">
        <authorList>
            <person name="Harkins D.M."/>
            <person name="Durkin A.S."/>
            <person name="Brinkac L.M."/>
            <person name="Haft D.H."/>
            <person name="Selengut J.D."/>
            <person name="Sanka R."/>
            <person name="DePew J."/>
            <person name="Purushe J."/>
            <person name="Galloway R.L."/>
            <person name="Vinetz J.M."/>
            <person name="Sutton G.G."/>
            <person name="Nierman W.C."/>
            <person name="Fouts D.E."/>
        </authorList>
    </citation>
    <scope>NUCLEOTIDE SEQUENCE [LARGE SCALE GENOMIC DNA]</scope>
    <source>
        <strain evidence="1 2">79601</strain>
    </source>
</reference>
<proteinExistence type="predicted"/>
<sequence>MKTIGFLSENGVTSKIGFKSEKISNSFEVGPTSKTEWISFQASA</sequence>
<dbReference type="Proteomes" id="UP000011988">
    <property type="component" value="Unassembled WGS sequence"/>
</dbReference>
<dbReference type="PATRIC" id="fig|1218565.3.peg.534"/>
<protein>
    <submittedName>
        <fullName evidence="1">Uncharacterized protein</fullName>
    </submittedName>
</protein>
<evidence type="ECO:0000313" key="2">
    <source>
        <dbReference type="Proteomes" id="UP000011988"/>
    </source>
</evidence>
<accession>M6D0Z6</accession>
<organism evidence="1 2">
    <name type="scientific">Leptospira alstonii serovar Sichuan str. 79601</name>
    <dbReference type="NCBI Taxonomy" id="1218565"/>
    <lineage>
        <taxon>Bacteria</taxon>
        <taxon>Pseudomonadati</taxon>
        <taxon>Spirochaetota</taxon>
        <taxon>Spirochaetia</taxon>
        <taxon>Leptospirales</taxon>
        <taxon>Leptospiraceae</taxon>
        <taxon>Leptospira</taxon>
    </lineage>
</organism>
<evidence type="ECO:0000313" key="1">
    <source>
        <dbReference type="EMBL" id="EMJ97629.1"/>
    </source>
</evidence>
<dbReference type="EMBL" id="ANIK01000008">
    <property type="protein sequence ID" value="EMJ97629.1"/>
    <property type="molecule type" value="Genomic_DNA"/>
</dbReference>
<gene>
    <name evidence="1" type="ORF">LEP1GSC194_2964</name>
</gene>
<dbReference type="AlphaFoldDB" id="M6D0Z6"/>